<dbReference type="PANTHER" id="PTHR21244">
    <property type="entry name" value="MITOCHONDRIAL 28S RIBOSOMAL PROTEIN S24"/>
    <property type="match status" value="1"/>
</dbReference>
<dbReference type="GO" id="GO:1990904">
    <property type="term" value="C:ribonucleoprotein complex"/>
    <property type="evidence" value="ECO:0007669"/>
    <property type="project" value="UniProtKB-KW"/>
</dbReference>
<evidence type="ECO:0008006" key="9">
    <source>
        <dbReference type="Google" id="ProtNLM"/>
    </source>
</evidence>
<dbReference type="Proteomes" id="UP000606274">
    <property type="component" value="Unassembled WGS sequence"/>
</dbReference>
<keyword evidence="8" id="KW-1185">Reference proteome</keyword>
<evidence type="ECO:0000256" key="3">
    <source>
        <dbReference type="ARBA" id="ARBA00022946"/>
    </source>
</evidence>
<name>A0A8T0B5D0_SILME</name>
<comment type="subcellular location">
    <subcellularLocation>
        <location evidence="1">Mitochondrion</location>
    </subcellularLocation>
</comment>
<dbReference type="Pfam" id="PF14955">
    <property type="entry name" value="MRP-S24"/>
    <property type="match status" value="1"/>
</dbReference>
<evidence type="ECO:0000256" key="5">
    <source>
        <dbReference type="ARBA" id="ARBA00023128"/>
    </source>
</evidence>
<protein>
    <recommendedName>
        <fullName evidence="9">Mitochondrial ribosomal protein S24</fullName>
    </recommendedName>
</protein>
<evidence type="ECO:0000256" key="2">
    <source>
        <dbReference type="ARBA" id="ARBA00010761"/>
    </source>
</evidence>
<keyword evidence="5" id="KW-0496">Mitochondrion</keyword>
<sequence length="171" mass="19337">MAASLSRHGRVLSISCSQLSCAASLSAGSRSINTSAVCYKNRAARIRVGKGDRPLTYEQALHPHHIAHRKGWLSQHTGNLQGEGGAAERTVEDMFIRRFIFGTFHGCLANELVIKRRGNMLVICALMLQKLQPNKYYFLIGYTEELLSHFYKCPVKMEIQTLEDKMVYKYL</sequence>
<dbReference type="PANTHER" id="PTHR21244:SF1">
    <property type="entry name" value="SMALL RIBOSOMAL SUBUNIT PROTEIN US3M"/>
    <property type="match status" value="1"/>
</dbReference>
<proteinExistence type="inferred from homology"/>
<dbReference type="GO" id="GO:0005840">
    <property type="term" value="C:ribosome"/>
    <property type="evidence" value="ECO:0007669"/>
    <property type="project" value="UniProtKB-KW"/>
</dbReference>
<evidence type="ECO:0000313" key="7">
    <source>
        <dbReference type="EMBL" id="KAF7701039.1"/>
    </source>
</evidence>
<comment type="similarity">
    <text evidence="2">Belongs to the universal ribosomal protein uS3 family.</text>
</comment>
<gene>
    <name evidence="7" type="ORF">HF521_002204</name>
</gene>
<evidence type="ECO:0000313" key="8">
    <source>
        <dbReference type="Proteomes" id="UP000606274"/>
    </source>
</evidence>
<dbReference type="OrthoDB" id="5950413at2759"/>
<evidence type="ECO:0000256" key="4">
    <source>
        <dbReference type="ARBA" id="ARBA00022980"/>
    </source>
</evidence>
<accession>A0A8T0B5D0</accession>
<dbReference type="EMBL" id="JABFDY010000011">
    <property type="protein sequence ID" value="KAF7701039.1"/>
    <property type="molecule type" value="Genomic_DNA"/>
</dbReference>
<reference evidence="7" key="1">
    <citation type="submission" date="2020-08" db="EMBL/GenBank/DDBJ databases">
        <title>Chromosome-level assembly of Southern catfish (Silurus meridionalis) provides insights into visual adaptation to the nocturnal and benthic lifestyles.</title>
        <authorList>
            <person name="Zhang Y."/>
            <person name="Wang D."/>
            <person name="Peng Z."/>
        </authorList>
    </citation>
    <scope>NUCLEOTIDE SEQUENCE</scope>
    <source>
        <strain evidence="7">SWU-2019-XX</strain>
        <tissue evidence="7">Muscle</tissue>
    </source>
</reference>
<dbReference type="InterPro" id="IPR026146">
    <property type="entry name" value="Ribosomal_uS3m"/>
</dbReference>
<dbReference type="GO" id="GO:0006412">
    <property type="term" value="P:translation"/>
    <property type="evidence" value="ECO:0007669"/>
    <property type="project" value="TreeGrafter"/>
</dbReference>
<dbReference type="AlphaFoldDB" id="A0A8T0B5D0"/>
<organism evidence="7 8">
    <name type="scientific">Silurus meridionalis</name>
    <name type="common">Southern catfish</name>
    <name type="synonym">Silurus soldatovi meridionalis</name>
    <dbReference type="NCBI Taxonomy" id="175797"/>
    <lineage>
        <taxon>Eukaryota</taxon>
        <taxon>Metazoa</taxon>
        <taxon>Chordata</taxon>
        <taxon>Craniata</taxon>
        <taxon>Vertebrata</taxon>
        <taxon>Euteleostomi</taxon>
        <taxon>Actinopterygii</taxon>
        <taxon>Neopterygii</taxon>
        <taxon>Teleostei</taxon>
        <taxon>Ostariophysi</taxon>
        <taxon>Siluriformes</taxon>
        <taxon>Siluridae</taxon>
        <taxon>Silurus</taxon>
    </lineage>
</organism>
<evidence type="ECO:0000256" key="6">
    <source>
        <dbReference type="ARBA" id="ARBA00023274"/>
    </source>
</evidence>
<keyword evidence="3" id="KW-0809">Transit peptide</keyword>
<comment type="caution">
    <text evidence="7">The sequence shown here is derived from an EMBL/GenBank/DDBJ whole genome shotgun (WGS) entry which is preliminary data.</text>
</comment>
<keyword evidence="4" id="KW-0689">Ribosomal protein</keyword>
<evidence type="ECO:0000256" key="1">
    <source>
        <dbReference type="ARBA" id="ARBA00004173"/>
    </source>
</evidence>
<keyword evidence="6" id="KW-0687">Ribonucleoprotein</keyword>
<dbReference type="GO" id="GO:0005739">
    <property type="term" value="C:mitochondrion"/>
    <property type="evidence" value="ECO:0007669"/>
    <property type="project" value="UniProtKB-SubCell"/>
</dbReference>